<sequence>EGQDPDRIEAELHQDSEQIIIAVKLEIT</sequence>
<dbReference type="AlphaFoldDB" id="A0A815PT93"/>
<organism evidence="1 2">
    <name type="scientific">Rotaria sordida</name>
    <dbReference type="NCBI Taxonomy" id="392033"/>
    <lineage>
        <taxon>Eukaryota</taxon>
        <taxon>Metazoa</taxon>
        <taxon>Spiralia</taxon>
        <taxon>Gnathifera</taxon>
        <taxon>Rotifera</taxon>
        <taxon>Eurotatoria</taxon>
        <taxon>Bdelloidea</taxon>
        <taxon>Philodinida</taxon>
        <taxon>Philodinidae</taxon>
        <taxon>Rotaria</taxon>
    </lineage>
</organism>
<feature type="non-terminal residue" evidence="1">
    <location>
        <position position="1"/>
    </location>
</feature>
<protein>
    <submittedName>
        <fullName evidence="1">Uncharacterized protein</fullName>
    </submittedName>
</protein>
<name>A0A815PT93_9BILA</name>
<proteinExistence type="predicted"/>
<gene>
    <name evidence="1" type="ORF">RFH988_LOCUS36870</name>
</gene>
<dbReference type="EMBL" id="CAJNOO010006733">
    <property type="protein sequence ID" value="CAF1453837.1"/>
    <property type="molecule type" value="Genomic_DNA"/>
</dbReference>
<accession>A0A815PT93</accession>
<evidence type="ECO:0000313" key="2">
    <source>
        <dbReference type="Proteomes" id="UP000663882"/>
    </source>
</evidence>
<comment type="caution">
    <text evidence="1">The sequence shown here is derived from an EMBL/GenBank/DDBJ whole genome shotgun (WGS) entry which is preliminary data.</text>
</comment>
<dbReference type="Proteomes" id="UP000663882">
    <property type="component" value="Unassembled WGS sequence"/>
</dbReference>
<evidence type="ECO:0000313" key="1">
    <source>
        <dbReference type="EMBL" id="CAF1453837.1"/>
    </source>
</evidence>
<reference evidence="1" key="1">
    <citation type="submission" date="2021-02" db="EMBL/GenBank/DDBJ databases">
        <authorList>
            <person name="Nowell W R."/>
        </authorList>
    </citation>
    <scope>NUCLEOTIDE SEQUENCE</scope>
</reference>